<keyword evidence="5" id="KW-0503">Monooxygenase</keyword>
<evidence type="ECO:0000256" key="6">
    <source>
        <dbReference type="SAM" id="MobiDB-lite"/>
    </source>
</evidence>
<dbReference type="GO" id="GO:0005506">
    <property type="term" value="F:iron ion binding"/>
    <property type="evidence" value="ECO:0007669"/>
    <property type="project" value="InterPro"/>
</dbReference>
<evidence type="ECO:0000256" key="4">
    <source>
        <dbReference type="PIRSR" id="PIRSR602401-1"/>
    </source>
</evidence>
<dbReference type="eggNOG" id="KOG0158">
    <property type="taxonomic scope" value="Eukaryota"/>
</dbReference>
<dbReference type="GO" id="GO:0016705">
    <property type="term" value="F:oxidoreductase activity, acting on paired donors, with incorporation or reduction of molecular oxygen"/>
    <property type="evidence" value="ECO:0007669"/>
    <property type="project" value="InterPro"/>
</dbReference>
<comment type="similarity">
    <text evidence="5">Belongs to the cytochrome P450 family.</text>
</comment>
<evidence type="ECO:0000313" key="8">
    <source>
        <dbReference type="Proteomes" id="UP000016933"/>
    </source>
</evidence>
<dbReference type="OrthoDB" id="3934656at2759"/>
<dbReference type="Pfam" id="PF00067">
    <property type="entry name" value="p450"/>
    <property type="match status" value="1"/>
</dbReference>
<dbReference type="GO" id="GO:0004497">
    <property type="term" value="F:monooxygenase activity"/>
    <property type="evidence" value="ECO:0007669"/>
    <property type="project" value="UniProtKB-KW"/>
</dbReference>
<gene>
    <name evidence="7" type="ORF">DOTSEDRAFT_77415</name>
</gene>
<dbReference type="STRING" id="675120.N1Q3X4"/>
<dbReference type="InterPro" id="IPR017972">
    <property type="entry name" value="Cyt_P450_CS"/>
</dbReference>
<evidence type="ECO:0000313" key="7">
    <source>
        <dbReference type="EMBL" id="EME50407.1"/>
    </source>
</evidence>
<proteinExistence type="inferred from homology"/>
<feature type="compositionally biased region" description="Basic and acidic residues" evidence="6">
    <location>
        <begin position="541"/>
        <end position="551"/>
    </location>
</feature>
<evidence type="ECO:0000256" key="5">
    <source>
        <dbReference type="RuleBase" id="RU000461"/>
    </source>
</evidence>
<feature type="region of interest" description="Disordered" evidence="6">
    <location>
        <begin position="264"/>
        <end position="285"/>
    </location>
</feature>
<dbReference type="PANTHER" id="PTHR24305">
    <property type="entry name" value="CYTOCHROME P450"/>
    <property type="match status" value="1"/>
</dbReference>
<accession>N1Q3X4</accession>
<feature type="binding site" description="axial binding residue" evidence="4">
    <location>
        <position position="464"/>
    </location>
    <ligand>
        <name>heme</name>
        <dbReference type="ChEBI" id="CHEBI:30413"/>
    </ligand>
    <ligandPart>
        <name>Fe</name>
        <dbReference type="ChEBI" id="CHEBI:18248"/>
    </ligandPart>
</feature>
<dbReference type="InterPro" id="IPR001128">
    <property type="entry name" value="Cyt_P450"/>
</dbReference>
<dbReference type="AlphaFoldDB" id="N1Q3X4"/>
<dbReference type="InterPro" id="IPR036396">
    <property type="entry name" value="Cyt_P450_sf"/>
</dbReference>
<dbReference type="Gene3D" id="1.10.630.10">
    <property type="entry name" value="Cytochrome P450"/>
    <property type="match status" value="1"/>
</dbReference>
<dbReference type="FunFam" id="1.10.630.10:FF:000050">
    <property type="entry name" value="Cytochrome P450 monooxygenase"/>
    <property type="match status" value="1"/>
</dbReference>
<keyword evidence="5" id="KW-0560">Oxidoreductase</keyword>
<dbReference type="InterPro" id="IPR050121">
    <property type="entry name" value="Cytochrome_P450_monoxygenase"/>
</dbReference>
<feature type="region of interest" description="Disordered" evidence="6">
    <location>
        <begin position="541"/>
        <end position="564"/>
    </location>
</feature>
<evidence type="ECO:0000256" key="3">
    <source>
        <dbReference type="ARBA" id="ARBA00023004"/>
    </source>
</evidence>
<name>N1Q3X4_DOTSN</name>
<dbReference type="Proteomes" id="UP000016933">
    <property type="component" value="Unassembled WGS sequence"/>
</dbReference>
<keyword evidence="3 4" id="KW-0408">Iron</keyword>
<dbReference type="OMA" id="IMERNWM"/>
<dbReference type="PANTHER" id="PTHR24305:SF188">
    <property type="entry name" value="P450, PUTATIVE (EUROFUNG)-RELATED"/>
    <property type="match status" value="1"/>
</dbReference>
<dbReference type="CDD" id="cd11060">
    <property type="entry name" value="CYP57A1-like"/>
    <property type="match status" value="1"/>
</dbReference>
<comment type="cofactor">
    <cofactor evidence="1 4">
        <name>heme</name>
        <dbReference type="ChEBI" id="CHEBI:30413"/>
    </cofactor>
</comment>
<dbReference type="PROSITE" id="PS00086">
    <property type="entry name" value="CYTOCHROME_P450"/>
    <property type="match status" value="1"/>
</dbReference>
<dbReference type="InterPro" id="IPR002401">
    <property type="entry name" value="Cyt_P450_E_grp-I"/>
</dbReference>
<evidence type="ECO:0000256" key="1">
    <source>
        <dbReference type="ARBA" id="ARBA00001971"/>
    </source>
</evidence>
<dbReference type="PRINTS" id="PR00463">
    <property type="entry name" value="EP450I"/>
</dbReference>
<reference evidence="8" key="1">
    <citation type="journal article" date="2012" name="PLoS Genet.">
        <title>The genomes of the fungal plant pathogens Cladosporium fulvum and Dothistroma septosporum reveal adaptation to different hosts and lifestyles but also signatures of common ancestry.</title>
        <authorList>
            <person name="de Wit P.J.G.M."/>
            <person name="van der Burgt A."/>
            <person name="Oekmen B."/>
            <person name="Stergiopoulos I."/>
            <person name="Abd-Elsalam K.A."/>
            <person name="Aerts A.L."/>
            <person name="Bahkali A.H."/>
            <person name="Beenen H.G."/>
            <person name="Chettri P."/>
            <person name="Cox M.P."/>
            <person name="Datema E."/>
            <person name="de Vries R.P."/>
            <person name="Dhillon B."/>
            <person name="Ganley A.R."/>
            <person name="Griffiths S.A."/>
            <person name="Guo Y."/>
            <person name="Hamelin R.C."/>
            <person name="Henrissat B."/>
            <person name="Kabir M.S."/>
            <person name="Jashni M.K."/>
            <person name="Kema G."/>
            <person name="Klaubauf S."/>
            <person name="Lapidus A."/>
            <person name="Levasseur A."/>
            <person name="Lindquist E."/>
            <person name="Mehrabi R."/>
            <person name="Ohm R.A."/>
            <person name="Owen T.J."/>
            <person name="Salamov A."/>
            <person name="Schwelm A."/>
            <person name="Schijlen E."/>
            <person name="Sun H."/>
            <person name="van den Burg H.A."/>
            <person name="van Ham R.C.H.J."/>
            <person name="Zhang S."/>
            <person name="Goodwin S.B."/>
            <person name="Grigoriev I.V."/>
            <person name="Collemare J."/>
            <person name="Bradshaw R.E."/>
        </authorList>
    </citation>
    <scope>NUCLEOTIDE SEQUENCE [LARGE SCALE GENOMIC DNA]</scope>
    <source>
        <strain evidence="8">NZE10 / CBS 128990</strain>
    </source>
</reference>
<dbReference type="HOGENOM" id="CLU_001570_14_0_1"/>
<keyword evidence="8" id="KW-1185">Reference proteome</keyword>
<reference evidence="7 8" key="2">
    <citation type="journal article" date="2012" name="PLoS Pathog.">
        <title>Diverse lifestyles and strategies of plant pathogenesis encoded in the genomes of eighteen Dothideomycetes fungi.</title>
        <authorList>
            <person name="Ohm R.A."/>
            <person name="Feau N."/>
            <person name="Henrissat B."/>
            <person name="Schoch C.L."/>
            <person name="Horwitz B.A."/>
            <person name="Barry K.W."/>
            <person name="Condon B.J."/>
            <person name="Copeland A.C."/>
            <person name="Dhillon B."/>
            <person name="Glaser F."/>
            <person name="Hesse C.N."/>
            <person name="Kosti I."/>
            <person name="LaButti K."/>
            <person name="Lindquist E.A."/>
            <person name="Lucas S."/>
            <person name="Salamov A.A."/>
            <person name="Bradshaw R.E."/>
            <person name="Ciuffetti L."/>
            <person name="Hamelin R.C."/>
            <person name="Kema G.H.J."/>
            <person name="Lawrence C."/>
            <person name="Scott J.A."/>
            <person name="Spatafora J.W."/>
            <person name="Turgeon B.G."/>
            <person name="de Wit P.J.G.M."/>
            <person name="Zhong S."/>
            <person name="Goodwin S.B."/>
            <person name="Grigoriev I.V."/>
        </authorList>
    </citation>
    <scope>NUCLEOTIDE SEQUENCE [LARGE SCALE GENOMIC DNA]</scope>
    <source>
        <strain evidence="8">NZE10 / CBS 128990</strain>
    </source>
</reference>
<protein>
    <submittedName>
        <fullName evidence="7">Uncharacterized protein</fullName>
    </submittedName>
</protein>
<organism evidence="7 8">
    <name type="scientific">Dothistroma septosporum (strain NZE10 / CBS 128990)</name>
    <name type="common">Red band needle blight fungus</name>
    <name type="synonym">Mycosphaerella pini</name>
    <dbReference type="NCBI Taxonomy" id="675120"/>
    <lineage>
        <taxon>Eukaryota</taxon>
        <taxon>Fungi</taxon>
        <taxon>Dikarya</taxon>
        <taxon>Ascomycota</taxon>
        <taxon>Pezizomycotina</taxon>
        <taxon>Dothideomycetes</taxon>
        <taxon>Dothideomycetidae</taxon>
        <taxon>Mycosphaerellales</taxon>
        <taxon>Mycosphaerellaceae</taxon>
        <taxon>Dothistroma</taxon>
    </lineage>
</organism>
<sequence length="564" mass="64764">MEIQTLLLVAAVALVVRLTYTLYTTLTSSLRSIPGPLFARFTKLWYFNSIYKGQAHWDNINLHRQHAGDEEFFAPIVRLGPNMYSISRPEKAVYGIGSKMPKSKWYEGWKHPSPDRWSIFTDQNIKRHAETRRNFQGMYAMSSLLHYEPFVEDAGEVLRTRLGEMAMKGEEGVNLHHWLQCYAFDVIGNITFSRRFGFLDEGKDIDRCMASLESNMVYATLVGVYYWAHPYLHYFLERFFPSSGAAARSYLTSFISKRVTERESHRESAKLQGKRPGPDTNAPRDFLDLAMDAEQDPEKQMTRKHVFMMLSANVVAGSDTTAISLSSIVWHLTSNPPVLAKLRQELDNAIAEGTMTKERISFKQSQDLPYLQACIKEALRLCAATGLPLWRVVQKGGAEILGQHFPEGTEVGINSWVAHYDEDIWGRDAKQYRPERWIEAQGDAERLRVMENFYMPFGLGSRTCIGRHISFLEMCKVIPMIVSNFDFVLTRPTKEFKTENFWPMTAQTYQVHLDTQIFERATQSRLSTLTPSRYNRIAERSSTHELPDLRAKPSPLPRKLPLTG</sequence>
<dbReference type="GO" id="GO:0020037">
    <property type="term" value="F:heme binding"/>
    <property type="evidence" value="ECO:0007669"/>
    <property type="project" value="InterPro"/>
</dbReference>
<dbReference type="PRINTS" id="PR00385">
    <property type="entry name" value="P450"/>
</dbReference>
<dbReference type="EMBL" id="KB446535">
    <property type="protein sequence ID" value="EME50407.1"/>
    <property type="molecule type" value="Genomic_DNA"/>
</dbReference>
<keyword evidence="2 4" id="KW-0479">Metal-binding</keyword>
<dbReference type="SUPFAM" id="SSF48264">
    <property type="entry name" value="Cytochrome P450"/>
    <property type="match status" value="1"/>
</dbReference>
<evidence type="ECO:0000256" key="2">
    <source>
        <dbReference type="ARBA" id="ARBA00022723"/>
    </source>
</evidence>
<keyword evidence="4 5" id="KW-0349">Heme</keyword>